<evidence type="ECO:0000313" key="2">
    <source>
        <dbReference type="EMBL" id="SCM00529.1"/>
    </source>
</evidence>
<protein>
    <submittedName>
        <fullName evidence="2">Uncharacterized protein</fullName>
    </submittedName>
</protein>
<reference evidence="2 3" key="1">
    <citation type="submission" date="2016-08" db="EMBL/GenBank/DDBJ databases">
        <authorList>
            <person name="Loux V."/>
            <person name="Rue O."/>
        </authorList>
    </citation>
    <scope>NUCLEOTIDE SEQUENCE [LARGE SCALE GENOMIC DNA]</scope>
    <source>
        <strain evidence="2 3">AFSSA_08CEB44bac</strain>
    </source>
</reference>
<evidence type="ECO:0000256" key="1">
    <source>
        <dbReference type="SAM" id="Phobius"/>
    </source>
</evidence>
<proteinExistence type="predicted"/>
<evidence type="ECO:0000313" key="3">
    <source>
        <dbReference type="Proteomes" id="UP000242164"/>
    </source>
</evidence>
<dbReference type="Proteomes" id="UP000242164">
    <property type="component" value="Unassembled WGS sequence"/>
</dbReference>
<feature type="transmembrane region" description="Helical" evidence="1">
    <location>
        <begin position="6"/>
        <end position="23"/>
    </location>
</feature>
<gene>
    <name evidence="2" type="ORF">BCB44BAC_03329</name>
</gene>
<dbReference type="AlphaFoldDB" id="A0AAX2CKN6"/>
<name>A0AAX2CKN6_9BACI</name>
<keyword evidence="1" id="KW-1133">Transmembrane helix</keyword>
<organism evidence="2 3">
    <name type="scientific">Bacillus cytotoxicus</name>
    <dbReference type="NCBI Taxonomy" id="580165"/>
    <lineage>
        <taxon>Bacteria</taxon>
        <taxon>Bacillati</taxon>
        <taxon>Bacillota</taxon>
        <taxon>Bacilli</taxon>
        <taxon>Bacillales</taxon>
        <taxon>Bacillaceae</taxon>
        <taxon>Bacillus</taxon>
        <taxon>Bacillus cereus group</taxon>
    </lineage>
</organism>
<dbReference type="EMBL" id="FMIK01000045">
    <property type="protein sequence ID" value="SCM00529.1"/>
    <property type="molecule type" value="Genomic_DNA"/>
</dbReference>
<sequence>MLDDMIKVLQIIYFVVSIAWIVAQSHDKDEKKDN</sequence>
<keyword evidence="1" id="KW-0812">Transmembrane</keyword>
<comment type="caution">
    <text evidence="2">The sequence shown here is derived from an EMBL/GenBank/DDBJ whole genome shotgun (WGS) entry which is preliminary data.</text>
</comment>
<accession>A0AAX2CKN6</accession>
<keyword evidence="1" id="KW-0472">Membrane</keyword>